<organism evidence="1 2">
    <name type="scientific">Fodinicola feengrottensis</name>
    <dbReference type="NCBI Taxonomy" id="435914"/>
    <lineage>
        <taxon>Bacteria</taxon>
        <taxon>Bacillati</taxon>
        <taxon>Actinomycetota</taxon>
        <taxon>Actinomycetes</taxon>
        <taxon>Mycobacteriales</taxon>
        <taxon>Fodinicola</taxon>
    </lineage>
</organism>
<dbReference type="Proteomes" id="UP001500618">
    <property type="component" value="Unassembled WGS sequence"/>
</dbReference>
<accession>A0ABN2IBI2</accession>
<comment type="caution">
    <text evidence="1">The sequence shown here is derived from an EMBL/GenBank/DDBJ whole genome shotgun (WGS) entry which is preliminary data.</text>
</comment>
<proteinExistence type="predicted"/>
<evidence type="ECO:0000313" key="1">
    <source>
        <dbReference type="EMBL" id="GAA1701587.1"/>
    </source>
</evidence>
<protein>
    <recommendedName>
        <fullName evidence="3">Glycosyltransferase</fullName>
    </recommendedName>
</protein>
<sequence length="240" mass="26954">MKIIGLLCWYEEDPAWLAECVASAARLCDHLVAVDGAYAEFPGALAKPASGTEQAEIINRTAAGAGIGCTIHAPRLPWWSGEVGKRDFMFRLAATFADPDDWYLVIDADEVLTSIPSDTRRRLAETSDNVAELMLWERESQAAVAELVDTRGDYLNADRRLFRALPDLGVEQAHYVYTATLNGHKAVMRGNQSLQHLEPAADFTDLRMEHRTHQRTQSRKRLKRDYYSLLPDLEHVEALT</sequence>
<evidence type="ECO:0008006" key="3">
    <source>
        <dbReference type="Google" id="ProtNLM"/>
    </source>
</evidence>
<dbReference type="RefSeq" id="WP_163571042.1">
    <property type="nucleotide sequence ID" value="NZ_BAAANY010000023.1"/>
</dbReference>
<gene>
    <name evidence="1" type="ORF">GCM10009765_58940</name>
</gene>
<evidence type="ECO:0000313" key="2">
    <source>
        <dbReference type="Proteomes" id="UP001500618"/>
    </source>
</evidence>
<keyword evidence="2" id="KW-1185">Reference proteome</keyword>
<dbReference type="EMBL" id="BAAANY010000023">
    <property type="protein sequence ID" value="GAA1701587.1"/>
    <property type="molecule type" value="Genomic_DNA"/>
</dbReference>
<reference evidence="1 2" key="1">
    <citation type="journal article" date="2019" name="Int. J. Syst. Evol. Microbiol.">
        <title>The Global Catalogue of Microorganisms (GCM) 10K type strain sequencing project: providing services to taxonomists for standard genome sequencing and annotation.</title>
        <authorList>
            <consortium name="The Broad Institute Genomics Platform"/>
            <consortium name="The Broad Institute Genome Sequencing Center for Infectious Disease"/>
            <person name="Wu L."/>
            <person name="Ma J."/>
        </authorList>
    </citation>
    <scope>NUCLEOTIDE SEQUENCE [LARGE SCALE GENOMIC DNA]</scope>
    <source>
        <strain evidence="1 2">JCM 14718</strain>
    </source>
</reference>
<name>A0ABN2IBI2_9ACTN</name>